<evidence type="ECO:0000256" key="1">
    <source>
        <dbReference type="SAM" id="SignalP"/>
    </source>
</evidence>
<dbReference type="RefSeq" id="XP_018384219.1">
    <property type="nucleotide sequence ID" value="XM_018525310.1"/>
</dbReference>
<protein>
    <recommendedName>
        <fullName evidence="4">GPI anchored protein</fullName>
    </recommendedName>
</protein>
<dbReference type="Proteomes" id="UP000077248">
    <property type="component" value="Unassembled WGS sequence"/>
</dbReference>
<accession>A0A177DHF6</accession>
<dbReference type="EMBL" id="KV441482">
    <property type="protein sequence ID" value="OAG18798.1"/>
    <property type="molecule type" value="Genomic_DNA"/>
</dbReference>
<gene>
    <name evidence="2" type="ORF">CC77DRAFT_1021695</name>
</gene>
<evidence type="ECO:0008006" key="4">
    <source>
        <dbReference type="Google" id="ProtNLM"/>
    </source>
</evidence>
<evidence type="ECO:0000313" key="3">
    <source>
        <dbReference type="Proteomes" id="UP000077248"/>
    </source>
</evidence>
<keyword evidence="3" id="KW-1185">Reference proteome</keyword>
<dbReference type="KEGG" id="aalt:CC77DRAFT_1021695"/>
<dbReference type="VEuPathDB" id="FungiDB:CC77DRAFT_1021695"/>
<proteinExistence type="predicted"/>
<dbReference type="OMA" id="ECCRTAG"/>
<organism evidence="2 3">
    <name type="scientific">Alternaria alternata</name>
    <name type="common">Alternaria rot fungus</name>
    <name type="synonym">Torula alternata</name>
    <dbReference type="NCBI Taxonomy" id="5599"/>
    <lineage>
        <taxon>Eukaryota</taxon>
        <taxon>Fungi</taxon>
        <taxon>Dikarya</taxon>
        <taxon>Ascomycota</taxon>
        <taxon>Pezizomycotina</taxon>
        <taxon>Dothideomycetes</taxon>
        <taxon>Pleosporomycetidae</taxon>
        <taxon>Pleosporales</taxon>
        <taxon>Pleosporineae</taxon>
        <taxon>Pleosporaceae</taxon>
        <taxon>Alternaria</taxon>
        <taxon>Alternaria sect. Alternaria</taxon>
        <taxon>Alternaria alternata complex</taxon>
    </lineage>
</organism>
<feature type="signal peptide" evidence="1">
    <location>
        <begin position="1"/>
        <end position="20"/>
    </location>
</feature>
<dbReference type="AlphaFoldDB" id="A0A177DHF6"/>
<keyword evidence="1" id="KW-0732">Signal</keyword>
<feature type="chain" id="PRO_5008059405" description="GPI anchored protein" evidence="1">
    <location>
        <begin position="21"/>
        <end position="333"/>
    </location>
</feature>
<sequence>MWIWKIVICTSLSAAVSIEGQFTFPEPPRLPELANATFADLEWSQPLLNKRQGTCYSPNRWCSDTSQCCGPNTNRCCRSGACGQSTGGDCCGRGQCNADKPKCCSDTGCIAENDACCGTEGYCPAPFRCYERYRNNVYIGLTCCTDSSCDVYLSDGATLTRTTTAAQTVAPATRKTTAPQLPATTTARVETDLDYYSTTVYWTYYYYYYTLQSAFLTETTTRVRTTVSSTTTLTCQAADTYAAQAIFLSLSSDLPTPTEALITPPVTPTAGAPIRGSCSPIGTTSVCETVIAGALTSATVSGDGPRGVASCSSSVSALARTMAMFCAILRLIL</sequence>
<reference evidence="2 3" key="1">
    <citation type="submission" date="2016-05" db="EMBL/GenBank/DDBJ databases">
        <title>Comparative analysis of secretome profiles of manganese(II)-oxidizing ascomycete fungi.</title>
        <authorList>
            <consortium name="DOE Joint Genome Institute"/>
            <person name="Zeiner C.A."/>
            <person name="Purvine S.O."/>
            <person name="Zink E.M."/>
            <person name="Wu S."/>
            <person name="Pasa-Tolic L."/>
            <person name="Chaput D.L."/>
            <person name="Haridas S."/>
            <person name="Grigoriev I.V."/>
            <person name="Santelli C.M."/>
            <person name="Hansel C.M."/>
        </authorList>
    </citation>
    <scope>NUCLEOTIDE SEQUENCE [LARGE SCALE GENOMIC DNA]</scope>
    <source>
        <strain evidence="2 3">SRC1lrK2f</strain>
    </source>
</reference>
<evidence type="ECO:0000313" key="2">
    <source>
        <dbReference type="EMBL" id="OAG18798.1"/>
    </source>
</evidence>
<name>A0A177DHF6_ALTAL</name>
<dbReference type="GeneID" id="29110904"/>